<dbReference type="InterPro" id="IPR036291">
    <property type="entry name" value="NAD(P)-bd_dom_sf"/>
</dbReference>
<keyword evidence="2" id="KW-0560">Oxidoreductase</keyword>
<name>A0A955KYD1_9BACT</name>
<protein>
    <submittedName>
        <fullName evidence="4">SDR family NAD(P)-dependent oxidoreductase</fullName>
    </submittedName>
</protein>
<evidence type="ECO:0000256" key="2">
    <source>
        <dbReference type="ARBA" id="ARBA00023002"/>
    </source>
</evidence>
<dbReference type="CDD" id="cd05233">
    <property type="entry name" value="SDR_c"/>
    <property type="match status" value="1"/>
</dbReference>
<dbReference type="PROSITE" id="PS00061">
    <property type="entry name" value="ADH_SHORT"/>
    <property type="match status" value="1"/>
</dbReference>
<dbReference type="Pfam" id="PF00106">
    <property type="entry name" value="adh_short"/>
    <property type="match status" value="1"/>
</dbReference>
<dbReference type="PRINTS" id="PR00080">
    <property type="entry name" value="SDRFAMILY"/>
</dbReference>
<dbReference type="InterPro" id="IPR020904">
    <property type="entry name" value="Sc_DH/Rdtase_CS"/>
</dbReference>
<evidence type="ECO:0000313" key="5">
    <source>
        <dbReference type="Proteomes" id="UP000741282"/>
    </source>
</evidence>
<dbReference type="SUPFAM" id="SSF51735">
    <property type="entry name" value="NAD(P)-binding Rossmann-fold domains"/>
    <property type="match status" value="1"/>
</dbReference>
<proteinExistence type="inferred from homology"/>
<dbReference type="Gene3D" id="3.40.50.720">
    <property type="entry name" value="NAD(P)-binding Rossmann-like Domain"/>
    <property type="match status" value="1"/>
</dbReference>
<evidence type="ECO:0000256" key="1">
    <source>
        <dbReference type="ARBA" id="ARBA00006484"/>
    </source>
</evidence>
<evidence type="ECO:0000313" key="4">
    <source>
        <dbReference type="EMBL" id="MCA9377071.1"/>
    </source>
</evidence>
<dbReference type="PANTHER" id="PTHR44196">
    <property type="entry name" value="DEHYDROGENASE/REDUCTASE SDR FAMILY MEMBER 7B"/>
    <property type="match status" value="1"/>
</dbReference>
<dbReference type="Proteomes" id="UP000741282">
    <property type="component" value="Unassembled WGS sequence"/>
</dbReference>
<evidence type="ECO:0000256" key="3">
    <source>
        <dbReference type="RuleBase" id="RU000363"/>
    </source>
</evidence>
<organism evidence="4 5">
    <name type="scientific">Candidatus Dojkabacteria bacterium</name>
    <dbReference type="NCBI Taxonomy" id="2099670"/>
    <lineage>
        <taxon>Bacteria</taxon>
        <taxon>Candidatus Dojkabacteria</taxon>
    </lineage>
</organism>
<gene>
    <name evidence="4" type="ORF">KC685_04080</name>
</gene>
<dbReference type="GO" id="GO:0016491">
    <property type="term" value="F:oxidoreductase activity"/>
    <property type="evidence" value="ECO:0007669"/>
    <property type="project" value="UniProtKB-KW"/>
</dbReference>
<accession>A0A955KYD1</accession>
<dbReference type="GO" id="GO:0016020">
    <property type="term" value="C:membrane"/>
    <property type="evidence" value="ECO:0007669"/>
    <property type="project" value="TreeGrafter"/>
</dbReference>
<reference evidence="4" key="2">
    <citation type="journal article" date="2021" name="Microbiome">
        <title>Successional dynamics and alternative stable states in a saline activated sludge microbial community over 9 years.</title>
        <authorList>
            <person name="Wang Y."/>
            <person name="Ye J."/>
            <person name="Ju F."/>
            <person name="Liu L."/>
            <person name="Boyd J.A."/>
            <person name="Deng Y."/>
            <person name="Parks D.H."/>
            <person name="Jiang X."/>
            <person name="Yin X."/>
            <person name="Woodcroft B.J."/>
            <person name="Tyson G.W."/>
            <person name="Hugenholtz P."/>
            <person name="Polz M.F."/>
            <person name="Zhang T."/>
        </authorList>
    </citation>
    <scope>NUCLEOTIDE SEQUENCE</scope>
    <source>
        <strain evidence="4">HKST-UBA17</strain>
    </source>
</reference>
<dbReference type="PANTHER" id="PTHR44196:SF1">
    <property type="entry name" value="DEHYDROGENASE_REDUCTASE SDR FAMILY MEMBER 7B"/>
    <property type="match status" value="1"/>
</dbReference>
<dbReference type="InterPro" id="IPR002347">
    <property type="entry name" value="SDR_fam"/>
</dbReference>
<dbReference type="AlphaFoldDB" id="A0A955KYD1"/>
<reference evidence="4" key="1">
    <citation type="submission" date="2020-04" db="EMBL/GenBank/DDBJ databases">
        <authorList>
            <person name="Zhang T."/>
        </authorList>
    </citation>
    <scope>NUCLEOTIDE SEQUENCE</scope>
    <source>
        <strain evidence="4">HKST-UBA17</strain>
    </source>
</reference>
<sequence length="240" mass="26860">MNSLKNKQALITGSTDGLGKLLSHQLAREGCNVIIHGRDEAKLQRSLAELKKVAPDGDHNSLLCDFNFPEKVESVFESVRSLDILINNAGVWAEGDTVDITPSRIVELVNVNLTSYLLVTRTLLPQLQKSDFGQILNVSTIAGVEIPQDYFHTVYSATKFGVQAFSEALSKEFSNTNLRVMGYYPGGMDTSLFKKAGMDYKEKEEWMFDPTESVDAIIFMLTRNKKVNIKRLDLINHLEV</sequence>
<dbReference type="PRINTS" id="PR00081">
    <property type="entry name" value="GDHRDH"/>
</dbReference>
<dbReference type="EMBL" id="JAGQLN010000016">
    <property type="protein sequence ID" value="MCA9377071.1"/>
    <property type="molecule type" value="Genomic_DNA"/>
</dbReference>
<comment type="similarity">
    <text evidence="1 3">Belongs to the short-chain dehydrogenases/reductases (SDR) family.</text>
</comment>
<comment type="caution">
    <text evidence="4">The sequence shown here is derived from an EMBL/GenBank/DDBJ whole genome shotgun (WGS) entry which is preliminary data.</text>
</comment>